<feature type="region of interest" description="Disordered" evidence="1">
    <location>
        <begin position="1"/>
        <end position="66"/>
    </location>
</feature>
<reference evidence="2" key="2">
    <citation type="submission" date="2022-06" db="UniProtKB">
        <authorList>
            <consortium name="EnsemblMetazoa"/>
        </authorList>
    </citation>
    <scope>IDENTIFICATION</scope>
    <source>
        <strain evidence="2">PS312</strain>
    </source>
</reference>
<feature type="compositionally biased region" description="Basic and acidic residues" evidence="1">
    <location>
        <begin position="54"/>
        <end position="66"/>
    </location>
</feature>
<proteinExistence type="predicted"/>
<dbReference type="Proteomes" id="UP000005239">
    <property type="component" value="Unassembled WGS sequence"/>
</dbReference>
<name>A0A2A6BUB4_PRIPA</name>
<evidence type="ECO:0000313" key="3">
    <source>
        <dbReference type="Proteomes" id="UP000005239"/>
    </source>
</evidence>
<protein>
    <submittedName>
        <fullName evidence="2">Uncharacterized protein</fullName>
    </submittedName>
</protein>
<keyword evidence="3" id="KW-1185">Reference proteome</keyword>
<evidence type="ECO:0000313" key="2">
    <source>
        <dbReference type="EnsemblMetazoa" id="PPA46388.1"/>
    </source>
</evidence>
<reference evidence="3" key="1">
    <citation type="journal article" date="2008" name="Nat. Genet.">
        <title>The Pristionchus pacificus genome provides a unique perspective on nematode lifestyle and parasitism.</title>
        <authorList>
            <person name="Dieterich C."/>
            <person name="Clifton S.W."/>
            <person name="Schuster L.N."/>
            <person name="Chinwalla A."/>
            <person name="Delehaunty K."/>
            <person name="Dinkelacker I."/>
            <person name="Fulton L."/>
            <person name="Fulton R."/>
            <person name="Godfrey J."/>
            <person name="Minx P."/>
            <person name="Mitreva M."/>
            <person name="Roeseler W."/>
            <person name="Tian H."/>
            <person name="Witte H."/>
            <person name="Yang S.P."/>
            <person name="Wilson R.K."/>
            <person name="Sommer R.J."/>
        </authorList>
    </citation>
    <scope>NUCLEOTIDE SEQUENCE [LARGE SCALE GENOMIC DNA]</scope>
    <source>
        <strain evidence="3">PS312</strain>
    </source>
</reference>
<feature type="compositionally biased region" description="Basic and acidic residues" evidence="1">
    <location>
        <begin position="28"/>
        <end position="47"/>
    </location>
</feature>
<organism evidence="2 3">
    <name type="scientific">Pristionchus pacificus</name>
    <name type="common">Parasitic nematode worm</name>
    <dbReference type="NCBI Taxonomy" id="54126"/>
    <lineage>
        <taxon>Eukaryota</taxon>
        <taxon>Metazoa</taxon>
        <taxon>Ecdysozoa</taxon>
        <taxon>Nematoda</taxon>
        <taxon>Chromadorea</taxon>
        <taxon>Rhabditida</taxon>
        <taxon>Rhabditina</taxon>
        <taxon>Diplogasteromorpha</taxon>
        <taxon>Diplogasteroidea</taxon>
        <taxon>Neodiplogasteridae</taxon>
        <taxon>Pristionchus</taxon>
    </lineage>
</organism>
<gene>
    <name evidence="2" type="primary">WBGene00284757</name>
</gene>
<sequence length="66" mass="7546">MSEQGTSDGSEYIIASGRPTNGQSNQRRKSDNELDVRCTEMRCAREEETWDGEPTTRDVSRHTVRQ</sequence>
<dbReference type="AlphaFoldDB" id="A0A2A6BUB4"/>
<evidence type="ECO:0000256" key="1">
    <source>
        <dbReference type="SAM" id="MobiDB-lite"/>
    </source>
</evidence>
<accession>A0A2A6BUB4</accession>
<dbReference type="EnsemblMetazoa" id="PPA46388.1">
    <property type="protein sequence ID" value="PPA46388.1"/>
    <property type="gene ID" value="WBGene00284757"/>
</dbReference>
<accession>A0A8R1V1U7</accession>